<feature type="compositionally biased region" description="Basic and acidic residues" evidence="2">
    <location>
        <begin position="323"/>
        <end position="332"/>
    </location>
</feature>
<dbReference type="InterPro" id="IPR026708">
    <property type="entry name" value="CSPP1"/>
</dbReference>
<feature type="compositionally biased region" description="Basic and acidic residues" evidence="2">
    <location>
        <begin position="826"/>
        <end position="838"/>
    </location>
</feature>
<feature type="region of interest" description="Disordered" evidence="2">
    <location>
        <begin position="977"/>
        <end position="1069"/>
    </location>
</feature>
<feature type="region of interest" description="Disordered" evidence="2">
    <location>
        <begin position="482"/>
        <end position="523"/>
    </location>
</feature>
<accession>A0AAV6T6J9</accession>
<keyword evidence="5" id="KW-1185">Reference proteome</keyword>
<evidence type="ECO:0000256" key="1">
    <source>
        <dbReference type="SAM" id="Coils"/>
    </source>
</evidence>
<gene>
    <name evidence="4" type="ORF">JOB18_022233</name>
</gene>
<feature type="compositionally biased region" description="Low complexity" evidence="2">
    <location>
        <begin position="764"/>
        <end position="789"/>
    </location>
</feature>
<feature type="compositionally biased region" description="Basic and acidic residues" evidence="2">
    <location>
        <begin position="500"/>
        <end position="509"/>
    </location>
</feature>
<feature type="region of interest" description="Disordered" evidence="2">
    <location>
        <begin position="701"/>
        <end position="806"/>
    </location>
</feature>
<sequence length="1112" mass="128148">MPPASAVQGIIPNTDRGLNLSLQLGTEYERKKQKLLQELQLDYKHYVTKKKDLKTSERHPPPQRLSLPIDENLSEKEKLREERKKEYNLFLQEKAQTRRFKRRTPSINAAPGQIPSPAAPLLPPLNTKANITTPRTGRPASRRDAATLTEAENQGKSRRTWDRRQRRRRRLLLCRPIEPYSSEEEPFTDEEERLEFGERRRKNTDVPELEGKEEKSMRERSDKRAPKEAEAPRVRDQNNNDLVLNSQKPESMKVAVRPSPATSKDTAEFATGLLIGATEEQAASQMRKEQYKQELLKQIAEEQRNKMKEKKLELRVAATGATDPEKKSDRIKQFGAIRQQSGGWRRHDDHPDTFGTDLEAAGKEPDLNKNKKKPSENTEQRASPRKSQVEPTENTAPGSGSGTEAVQSLPSLDYFNEDYHREISNMLREATMPRVAGVPPPVPPTVTNNYTTPYDAAYYYYGARNPLDPNPPQNDLAARVQESVSLHSSPQELPPLKPGHRSEPTDLHRPSSSPLYVSELPVDEAKQRRENALIYQEALRQQIKEREERKRREKQERERYDAKIEAEMTAYNPWGRSGGGAPIKDQKGNLFSDLNQMHRTNKESFKNQVSENCEQTRNLLKTNGNTHEVEGKAAFSHRISALNDPPNPQQHCMQDTYKEALKQQIEENKRLQAEERERMRIEEEKEERRLAEQRIRMQREYEEEQRKQNKIENKTESQSWTNKPQTHRQEEKTVKQEEEPETRAPLIYERESSPPVPALQRKQTNNVASRASSAVSQLSSTTVSRRSVSAPHYPSVPGKTAQLEDGHHEVIRQLSALRRFLRKEQKQLEGQMDKRDGRQLQCTPPNRSRRRRSPAVDAFESERRDTDEPSTAKTYSVAARVDMQNIKEFNQLKYRETASREEVLHMFPDPPTDAQSLDIQQQALREQRRKIRLMRGEEDRDLLDLQLSHYYPRNKPQRRIHKDSILPSETAFIDVYSDDVGEERQKTPQFSTGRQERAPSQRRRDNDISTKERERRDVQADAQSLQSSNSPHSAPEVRGQAQSRRIRRRDSDDHNRKSERLIGGGEEDALSLSSVLEGGRVSVDTVATEPWLRPGTLSAVKRSAWGERPESG</sequence>
<protein>
    <recommendedName>
        <fullName evidence="3">Centrosome and spindle pole-associated protein 1 C-terminal domain-containing protein</fullName>
    </recommendedName>
</protein>
<feature type="compositionally biased region" description="Polar residues" evidence="2">
    <location>
        <begin position="239"/>
        <end position="249"/>
    </location>
</feature>
<organism evidence="4 5">
    <name type="scientific">Solea senegalensis</name>
    <name type="common">Senegalese sole</name>
    <dbReference type="NCBI Taxonomy" id="28829"/>
    <lineage>
        <taxon>Eukaryota</taxon>
        <taxon>Metazoa</taxon>
        <taxon>Chordata</taxon>
        <taxon>Craniata</taxon>
        <taxon>Vertebrata</taxon>
        <taxon>Euteleostomi</taxon>
        <taxon>Actinopterygii</taxon>
        <taxon>Neopterygii</taxon>
        <taxon>Teleostei</taxon>
        <taxon>Neoteleostei</taxon>
        <taxon>Acanthomorphata</taxon>
        <taxon>Carangaria</taxon>
        <taxon>Pleuronectiformes</taxon>
        <taxon>Pleuronectoidei</taxon>
        <taxon>Soleidae</taxon>
        <taxon>Solea</taxon>
    </lineage>
</organism>
<dbReference type="Pfam" id="PF24578">
    <property type="entry name" value="CSPP1_C"/>
    <property type="match status" value="1"/>
</dbReference>
<keyword evidence="1" id="KW-0175">Coiled coil</keyword>
<proteinExistence type="predicted"/>
<name>A0AAV6T6J9_SOLSE</name>
<feature type="compositionally biased region" description="Polar residues" evidence="2">
    <location>
        <begin position="482"/>
        <end position="491"/>
    </location>
</feature>
<feature type="region of interest" description="Disordered" evidence="2">
    <location>
        <begin position="826"/>
        <end position="873"/>
    </location>
</feature>
<feature type="region of interest" description="Disordered" evidence="2">
    <location>
        <begin position="48"/>
        <end position="67"/>
    </location>
</feature>
<dbReference type="InterPro" id="IPR058191">
    <property type="entry name" value="CSPP1_C"/>
</dbReference>
<feature type="compositionally biased region" description="Polar residues" evidence="2">
    <location>
        <begin position="385"/>
        <end position="409"/>
    </location>
</feature>
<feature type="region of interest" description="Disordered" evidence="2">
    <location>
        <begin position="182"/>
        <end position="264"/>
    </location>
</feature>
<dbReference type="GO" id="GO:0000922">
    <property type="term" value="C:spindle pole"/>
    <property type="evidence" value="ECO:0007669"/>
    <property type="project" value="InterPro"/>
</dbReference>
<feature type="compositionally biased region" description="Basic and acidic residues" evidence="2">
    <location>
        <begin position="304"/>
        <end position="314"/>
    </location>
</feature>
<evidence type="ECO:0000259" key="3">
    <source>
        <dbReference type="Pfam" id="PF24578"/>
    </source>
</evidence>
<feature type="region of interest" description="Disordered" evidence="2">
    <location>
        <begin position="97"/>
        <end position="163"/>
    </location>
</feature>
<dbReference type="GO" id="GO:0032467">
    <property type="term" value="P:positive regulation of cytokinesis"/>
    <property type="evidence" value="ECO:0007669"/>
    <property type="project" value="InterPro"/>
</dbReference>
<feature type="compositionally biased region" description="Basic and acidic residues" evidence="2">
    <location>
        <begin position="1049"/>
        <end position="1060"/>
    </location>
</feature>
<feature type="coiled-coil region" evidence="1">
    <location>
        <begin position="536"/>
        <end position="563"/>
    </location>
</feature>
<feature type="compositionally biased region" description="Basic and acidic residues" evidence="2">
    <location>
        <begin position="701"/>
        <end position="715"/>
    </location>
</feature>
<feature type="compositionally biased region" description="Basic and acidic residues" evidence="2">
    <location>
        <begin position="727"/>
        <end position="737"/>
    </location>
</feature>
<feature type="compositionally biased region" description="Acidic residues" evidence="2">
    <location>
        <begin position="182"/>
        <end position="193"/>
    </location>
</feature>
<evidence type="ECO:0000313" key="5">
    <source>
        <dbReference type="Proteomes" id="UP000693946"/>
    </source>
</evidence>
<dbReference type="GO" id="GO:0005813">
    <property type="term" value="C:centrosome"/>
    <property type="evidence" value="ECO:0007669"/>
    <property type="project" value="InterPro"/>
</dbReference>
<evidence type="ECO:0000313" key="4">
    <source>
        <dbReference type="EMBL" id="KAG7525100.1"/>
    </source>
</evidence>
<dbReference type="GO" id="GO:0005874">
    <property type="term" value="C:microtubule"/>
    <property type="evidence" value="ECO:0007669"/>
    <property type="project" value="InterPro"/>
</dbReference>
<feature type="domain" description="Centrosome and spindle pole-associated protein 1 C-terminal" evidence="3">
    <location>
        <begin position="883"/>
        <end position="935"/>
    </location>
</feature>
<evidence type="ECO:0000256" key="2">
    <source>
        <dbReference type="SAM" id="MobiDB-lite"/>
    </source>
</evidence>
<feature type="compositionally biased region" description="Basic and acidic residues" evidence="2">
    <location>
        <begin position="194"/>
        <end position="238"/>
    </location>
</feature>
<feature type="compositionally biased region" description="Basic and acidic residues" evidence="2">
    <location>
        <begin position="153"/>
        <end position="163"/>
    </location>
</feature>
<dbReference type="Proteomes" id="UP000693946">
    <property type="component" value="Linkage Group LG1"/>
</dbReference>
<feature type="compositionally biased region" description="Polar residues" evidence="2">
    <location>
        <begin position="1021"/>
        <end position="1032"/>
    </location>
</feature>
<feature type="compositionally biased region" description="Basic and acidic residues" evidence="2">
    <location>
        <begin position="360"/>
        <end position="379"/>
    </location>
</feature>
<feature type="region of interest" description="Disordered" evidence="2">
    <location>
        <begin position="304"/>
        <end position="409"/>
    </location>
</feature>
<comment type="caution">
    <text evidence="4">The sequence shown here is derived from an EMBL/GenBank/DDBJ whole genome shotgun (WGS) entry which is preliminary data.</text>
</comment>
<dbReference type="PANTHER" id="PTHR21616">
    <property type="entry name" value="CENTROSOME SPINDLE POLE ASSOCIATED PROTEIN"/>
    <property type="match status" value="1"/>
</dbReference>
<feature type="compositionally biased region" description="Basic and acidic residues" evidence="2">
    <location>
        <begin position="48"/>
        <end position="60"/>
    </location>
</feature>
<dbReference type="AlphaFoldDB" id="A0AAV6T6J9"/>
<dbReference type="EMBL" id="JAGKHQ010000001">
    <property type="protein sequence ID" value="KAG7525100.1"/>
    <property type="molecule type" value="Genomic_DNA"/>
</dbReference>
<dbReference type="PANTHER" id="PTHR21616:SF2">
    <property type="entry name" value="CENTROSOME AND SPINDLE POLE-ASSOCIATED PROTEIN 1"/>
    <property type="match status" value="1"/>
</dbReference>
<feature type="compositionally biased region" description="Basic and acidic residues" evidence="2">
    <location>
        <begin position="994"/>
        <end position="1019"/>
    </location>
</feature>
<reference evidence="4 5" key="1">
    <citation type="journal article" date="2021" name="Sci. Rep.">
        <title>Chromosome anchoring in Senegalese sole (Solea senegalensis) reveals sex-associated markers and genome rearrangements in flatfish.</title>
        <authorList>
            <person name="Guerrero-Cozar I."/>
            <person name="Gomez-Garrido J."/>
            <person name="Berbel C."/>
            <person name="Martinez-Blanch J.F."/>
            <person name="Alioto T."/>
            <person name="Claros M.G."/>
            <person name="Gagnaire P.A."/>
            <person name="Manchado M."/>
        </authorList>
    </citation>
    <scope>NUCLEOTIDE SEQUENCE [LARGE SCALE GENOMIC DNA]</scope>
    <source>
        <strain evidence="4">Sse05_10M</strain>
    </source>
</reference>